<comment type="caution">
    <text evidence="10">The sequence shown here is derived from an EMBL/GenBank/DDBJ whole genome shotgun (WGS) entry which is preliminary data.</text>
</comment>
<dbReference type="GO" id="GO:0003908">
    <property type="term" value="F:methylated-DNA-[protein]-cysteine S-methyltransferase activity"/>
    <property type="evidence" value="ECO:0007669"/>
    <property type="project" value="UniProtKB-EC"/>
</dbReference>
<name>K1SLW5_9ZZZZ</name>
<feature type="non-terminal residue" evidence="10">
    <location>
        <position position="1"/>
    </location>
</feature>
<accession>K1SLW5</accession>
<gene>
    <name evidence="10" type="ORF">OBE_09962</name>
</gene>
<sequence length="178" mass="19696">HPEDDTDEDIMKEIVVADDDFVNTNRYEAMAADTSYQSKVLGGQNPLAMFCAGAEKIDLSNLSAYDQGCNEEFQHAMKNYFDGKASLDDALDLFYKGVWNALLEIPYGETRTYRQIAEKTGNPKACRAVGAANSRNPIWIMIPCHRVIGKDGGLTGYAGGLDKKSFLLDLERKNSGEK</sequence>
<dbReference type="InterPro" id="IPR036217">
    <property type="entry name" value="MethylDNA_cys_MeTrfase_DNAb"/>
</dbReference>
<dbReference type="AlphaFoldDB" id="K1SLW5"/>
<comment type="catalytic activity">
    <reaction evidence="8">
        <text>a 6-O-methyl-2'-deoxyguanosine in DNA + L-cysteinyl-[protein] = S-methyl-L-cysteinyl-[protein] + a 2'-deoxyguanosine in DNA</text>
        <dbReference type="Rhea" id="RHEA:24000"/>
        <dbReference type="Rhea" id="RHEA-COMP:10131"/>
        <dbReference type="Rhea" id="RHEA-COMP:10132"/>
        <dbReference type="Rhea" id="RHEA-COMP:11367"/>
        <dbReference type="Rhea" id="RHEA-COMP:11368"/>
        <dbReference type="ChEBI" id="CHEBI:29950"/>
        <dbReference type="ChEBI" id="CHEBI:82612"/>
        <dbReference type="ChEBI" id="CHEBI:85445"/>
        <dbReference type="ChEBI" id="CHEBI:85448"/>
        <dbReference type="EC" id="2.1.1.63"/>
    </reaction>
</comment>
<protein>
    <recommendedName>
        <fullName evidence="3">methylated-DNA--[protein]-cysteine S-methyltransferase</fullName>
        <ecNumber evidence="3">2.1.1.63</ecNumber>
    </recommendedName>
</protein>
<dbReference type="FunFam" id="1.10.10.10:FF:000214">
    <property type="entry name" value="Methylated-DNA--protein-cysteine methyltransferase"/>
    <property type="match status" value="1"/>
</dbReference>
<evidence type="ECO:0000256" key="5">
    <source>
        <dbReference type="ARBA" id="ARBA00022679"/>
    </source>
</evidence>
<comment type="catalytic activity">
    <reaction evidence="1">
        <text>a 4-O-methyl-thymidine in DNA + L-cysteinyl-[protein] = a thymidine in DNA + S-methyl-L-cysteinyl-[protein]</text>
        <dbReference type="Rhea" id="RHEA:53428"/>
        <dbReference type="Rhea" id="RHEA-COMP:10131"/>
        <dbReference type="Rhea" id="RHEA-COMP:10132"/>
        <dbReference type="Rhea" id="RHEA-COMP:13555"/>
        <dbReference type="Rhea" id="RHEA-COMP:13556"/>
        <dbReference type="ChEBI" id="CHEBI:29950"/>
        <dbReference type="ChEBI" id="CHEBI:82612"/>
        <dbReference type="ChEBI" id="CHEBI:137386"/>
        <dbReference type="ChEBI" id="CHEBI:137387"/>
        <dbReference type="EC" id="2.1.1.63"/>
    </reaction>
</comment>
<dbReference type="PROSITE" id="PS00374">
    <property type="entry name" value="MGMT"/>
    <property type="match status" value="1"/>
</dbReference>
<keyword evidence="7" id="KW-0234">DNA repair</keyword>
<dbReference type="EC" id="2.1.1.63" evidence="3"/>
<feature type="domain" description="Methylated-DNA-[protein]-cysteine S-methyltransferase DNA binding" evidence="9">
    <location>
        <begin position="94"/>
        <end position="172"/>
    </location>
</feature>
<evidence type="ECO:0000256" key="7">
    <source>
        <dbReference type="ARBA" id="ARBA00023204"/>
    </source>
</evidence>
<dbReference type="InterPro" id="IPR001497">
    <property type="entry name" value="MethylDNA_cys_MeTrfase_AS"/>
</dbReference>
<evidence type="ECO:0000256" key="6">
    <source>
        <dbReference type="ARBA" id="ARBA00022763"/>
    </source>
</evidence>
<dbReference type="SUPFAM" id="SSF46767">
    <property type="entry name" value="Methylated DNA-protein cysteine methyltransferase, C-terminal domain"/>
    <property type="match status" value="1"/>
</dbReference>
<evidence type="ECO:0000259" key="9">
    <source>
        <dbReference type="Pfam" id="PF01035"/>
    </source>
</evidence>
<keyword evidence="5 10" id="KW-0808">Transferase</keyword>
<dbReference type="EMBL" id="AJWZ01006875">
    <property type="protein sequence ID" value="EKC58523.1"/>
    <property type="molecule type" value="Genomic_DNA"/>
</dbReference>
<comment type="similarity">
    <text evidence="2">Belongs to the MGMT family.</text>
</comment>
<keyword evidence="6" id="KW-0227">DNA damage</keyword>
<dbReference type="Pfam" id="PF01035">
    <property type="entry name" value="DNA_binding_1"/>
    <property type="match status" value="1"/>
</dbReference>
<keyword evidence="4 10" id="KW-0489">Methyltransferase</keyword>
<evidence type="ECO:0000256" key="4">
    <source>
        <dbReference type="ARBA" id="ARBA00022603"/>
    </source>
</evidence>
<dbReference type="NCBIfam" id="TIGR00589">
    <property type="entry name" value="ogt"/>
    <property type="match status" value="1"/>
</dbReference>
<evidence type="ECO:0000256" key="8">
    <source>
        <dbReference type="ARBA" id="ARBA00049348"/>
    </source>
</evidence>
<proteinExistence type="inferred from homology"/>
<organism evidence="10">
    <name type="scientific">human gut metagenome</name>
    <dbReference type="NCBI Taxonomy" id="408170"/>
    <lineage>
        <taxon>unclassified sequences</taxon>
        <taxon>metagenomes</taxon>
        <taxon>organismal metagenomes</taxon>
    </lineage>
</organism>
<dbReference type="GO" id="GO:0032259">
    <property type="term" value="P:methylation"/>
    <property type="evidence" value="ECO:0007669"/>
    <property type="project" value="UniProtKB-KW"/>
</dbReference>
<dbReference type="CDD" id="cd06445">
    <property type="entry name" value="ATase"/>
    <property type="match status" value="1"/>
</dbReference>
<reference evidence="10" key="1">
    <citation type="journal article" date="2013" name="Environ. Microbiol.">
        <title>Microbiota from the distal guts of lean and obese adolescents exhibit partial functional redundancy besides clear differences in community structure.</title>
        <authorList>
            <person name="Ferrer M."/>
            <person name="Ruiz A."/>
            <person name="Lanza F."/>
            <person name="Haange S.B."/>
            <person name="Oberbach A."/>
            <person name="Till H."/>
            <person name="Bargiela R."/>
            <person name="Campoy C."/>
            <person name="Segura M.T."/>
            <person name="Richter M."/>
            <person name="von Bergen M."/>
            <person name="Seifert J."/>
            <person name="Suarez A."/>
        </authorList>
    </citation>
    <scope>NUCLEOTIDE SEQUENCE</scope>
</reference>
<evidence type="ECO:0000256" key="3">
    <source>
        <dbReference type="ARBA" id="ARBA00011918"/>
    </source>
</evidence>
<evidence type="ECO:0000256" key="2">
    <source>
        <dbReference type="ARBA" id="ARBA00008711"/>
    </source>
</evidence>
<dbReference type="PANTHER" id="PTHR10815:SF5">
    <property type="entry name" value="METHYLATED-DNA--PROTEIN-CYSTEINE METHYLTRANSFERASE"/>
    <property type="match status" value="1"/>
</dbReference>
<dbReference type="PANTHER" id="PTHR10815">
    <property type="entry name" value="METHYLATED-DNA--PROTEIN-CYSTEINE METHYLTRANSFERASE"/>
    <property type="match status" value="1"/>
</dbReference>
<evidence type="ECO:0000313" key="10">
    <source>
        <dbReference type="EMBL" id="EKC58523.1"/>
    </source>
</evidence>
<dbReference type="GO" id="GO:0006281">
    <property type="term" value="P:DNA repair"/>
    <property type="evidence" value="ECO:0007669"/>
    <property type="project" value="UniProtKB-KW"/>
</dbReference>
<dbReference type="InterPro" id="IPR014048">
    <property type="entry name" value="MethylDNA_cys_MeTrfase_DNA-bd"/>
</dbReference>
<evidence type="ECO:0000256" key="1">
    <source>
        <dbReference type="ARBA" id="ARBA00001286"/>
    </source>
</evidence>
<dbReference type="Gene3D" id="1.10.10.10">
    <property type="entry name" value="Winged helix-like DNA-binding domain superfamily/Winged helix DNA-binding domain"/>
    <property type="match status" value="1"/>
</dbReference>
<dbReference type="InterPro" id="IPR036388">
    <property type="entry name" value="WH-like_DNA-bd_sf"/>
</dbReference>